<accession>A0A1V8M357</accession>
<dbReference type="EMBL" id="LPUF01000002">
    <property type="protein sequence ID" value="OQK15995.1"/>
    <property type="molecule type" value="Genomic_DNA"/>
</dbReference>
<protein>
    <submittedName>
        <fullName evidence="2">Uncharacterized protein</fullName>
    </submittedName>
</protein>
<organism evidence="2 3">
    <name type="scientific">Methyloprofundus sedimenti</name>
    <dbReference type="NCBI Taxonomy" id="1420851"/>
    <lineage>
        <taxon>Bacteria</taxon>
        <taxon>Pseudomonadati</taxon>
        <taxon>Pseudomonadota</taxon>
        <taxon>Gammaproteobacteria</taxon>
        <taxon>Methylococcales</taxon>
        <taxon>Methylococcaceae</taxon>
        <taxon>Methyloprofundus</taxon>
    </lineage>
</organism>
<dbReference type="STRING" id="1420851.AU255_12805"/>
<keyword evidence="1" id="KW-0732">Signal</keyword>
<evidence type="ECO:0000313" key="2">
    <source>
        <dbReference type="EMBL" id="OQK15995.1"/>
    </source>
</evidence>
<gene>
    <name evidence="2" type="ORF">AU255_12805</name>
</gene>
<comment type="caution">
    <text evidence="2">The sequence shown here is derived from an EMBL/GenBank/DDBJ whole genome shotgun (WGS) entry which is preliminary data.</text>
</comment>
<reference evidence="2 3" key="1">
    <citation type="submission" date="2015-12" db="EMBL/GenBank/DDBJ databases">
        <authorList>
            <person name="Shamseldin A."/>
            <person name="Moawad H."/>
            <person name="Abd El-Rahim W.M."/>
            <person name="Sadowsky M.J."/>
        </authorList>
    </citation>
    <scope>NUCLEOTIDE SEQUENCE [LARGE SCALE GENOMIC DNA]</scope>
    <source>
        <strain evidence="2 3">WF1</strain>
    </source>
</reference>
<name>A0A1V8M357_9GAMM</name>
<feature type="chain" id="PRO_5012031517" evidence="1">
    <location>
        <begin position="24"/>
        <end position="114"/>
    </location>
</feature>
<dbReference type="Proteomes" id="UP000191980">
    <property type="component" value="Unassembled WGS sequence"/>
</dbReference>
<evidence type="ECO:0000313" key="3">
    <source>
        <dbReference type="Proteomes" id="UP000191980"/>
    </source>
</evidence>
<evidence type="ECO:0000256" key="1">
    <source>
        <dbReference type="SAM" id="SignalP"/>
    </source>
</evidence>
<sequence>MKISLIISILTATLSLIPGISSANSDDPNYPAANFKPKVVFQSDEAINASRSSLSMGEKSVNDPDYPAANFEPKVLYQDKDAIKTTSTSTFKGEKSAYDPDYPAANFEPKVIYP</sequence>
<keyword evidence="3" id="KW-1185">Reference proteome</keyword>
<dbReference type="RefSeq" id="WP_198942636.1">
    <property type="nucleotide sequence ID" value="NZ_LPUF01000002.1"/>
</dbReference>
<proteinExistence type="predicted"/>
<feature type="signal peptide" evidence="1">
    <location>
        <begin position="1"/>
        <end position="23"/>
    </location>
</feature>
<dbReference type="AlphaFoldDB" id="A0A1V8M357"/>